<feature type="region of interest" description="Disordered" evidence="1">
    <location>
        <begin position="64"/>
        <end position="96"/>
    </location>
</feature>
<reference evidence="2" key="1">
    <citation type="submission" date="2025-08" db="UniProtKB">
        <authorList>
            <consortium name="Ensembl"/>
        </authorList>
    </citation>
    <scope>IDENTIFICATION</scope>
</reference>
<evidence type="ECO:0000256" key="1">
    <source>
        <dbReference type="SAM" id="MobiDB-lite"/>
    </source>
</evidence>
<evidence type="ECO:0000313" key="2">
    <source>
        <dbReference type="Ensembl" id="ENSXCOP00000020155.1"/>
    </source>
</evidence>
<dbReference type="AlphaFoldDB" id="A0A3B5M9F8"/>
<name>A0A3B5M9F8_9TELE</name>
<evidence type="ECO:0000313" key="3">
    <source>
        <dbReference type="Proteomes" id="UP000261380"/>
    </source>
</evidence>
<accession>A0A3B5M9F8</accession>
<sequence length="96" mass="10828">LSLLQKRMHKVLVKYLEQRSLRFLVDLEECQTVARKTSQKITTAQGKLSKEIQLLSAFLQSVRESSTTTKNAEKSKQTSPDASEVNEQKPPVQVAV</sequence>
<dbReference type="Ensembl" id="ENSXCOT00000020402.1">
    <property type="protein sequence ID" value="ENSXCOP00000020155.1"/>
    <property type="gene ID" value="ENSXCOG00000015108.1"/>
</dbReference>
<dbReference type="Proteomes" id="UP000261380">
    <property type="component" value="Unplaced"/>
</dbReference>
<proteinExistence type="predicted"/>
<reference evidence="2" key="2">
    <citation type="submission" date="2025-09" db="UniProtKB">
        <authorList>
            <consortium name="Ensembl"/>
        </authorList>
    </citation>
    <scope>IDENTIFICATION</scope>
</reference>
<protein>
    <submittedName>
        <fullName evidence="2">Si:dkeyp-7a3.1</fullName>
    </submittedName>
</protein>
<organism evidence="2 3">
    <name type="scientific">Xiphophorus couchianus</name>
    <name type="common">Monterrey platyfish</name>
    <dbReference type="NCBI Taxonomy" id="32473"/>
    <lineage>
        <taxon>Eukaryota</taxon>
        <taxon>Metazoa</taxon>
        <taxon>Chordata</taxon>
        <taxon>Craniata</taxon>
        <taxon>Vertebrata</taxon>
        <taxon>Euteleostomi</taxon>
        <taxon>Actinopterygii</taxon>
        <taxon>Neopterygii</taxon>
        <taxon>Teleostei</taxon>
        <taxon>Neoteleostei</taxon>
        <taxon>Acanthomorphata</taxon>
        <taxon>Ovalentaria</taxon>
        <taxon>Atherinomorphae</taxon>
        <taxon>Cyprinodontiformes</taxon>
        <taxon>Poeciliidae</taxon>
        <taxon>Poeciliinae</taxon>
        <taxon>Xiphophorus</taxon>
    </lineage>
</organism>
<keyword evidence="3" id="KW-1185">Reference proteome</keyword>
<dbReference type="GeneTree" id="ENSGT00940000171212"/>